<proteinExistence type="predicted"/>
<gene>
    <name evidence="2" type="ORF">ABNE31_02220</name>
</gene>
<dbReference type="RefSeq" id="WP_349352205.1">
    <property type="nucleotide sequence ID" value="NZ_CP157804.1"/>
</dbReference>
<dbReference type="Gene3D" id="3.90.320.10">
    <property type="match status" value="1"/>
</dbReference>
<dbReference type="InterPro" id="IPR011335">
    <property type="entry name" value="Restrct_endonuc-II-like"/>
</dbReference>
<evidence type="ECO:0000313" key="2">
    <source>
        <dbReference type="EMBL" id="XBQ23743.1"/>
    </source>
</evidence>
<dbReference type="SUPFAM" id="SSF52540">
    <property type="entry name" value="P-loop containing nucleoside triphosphate hydrolases"/>
    <property type="match status" value="1"/>
</dbReference>
<dbReference type="EMBL" id="CP157804">
    <property type="protein sequence ID" value="XBQ23743.1"/>
    <property type="molecule type" value="Genomic_DNA"/>
</dbReference>
<dbReference type="KEGG" id="fld:ABNE31_02220"/>
<organism evidence="2">
    <name type="scientific">Flagellimonas sp. MMG031</name>
    <dbReference type="NCBI Taxonomy" id="3158549"/>
    <lineage>
        <taxon>Bacteria</taxon>
        <taxon>Pseudomonadati</taxon>
        <taxon>Bacteroidota</taxon>
        <taxon>Flavobacteriia</taxon>
        <taxon>Flavobacteriales</taxon>
        <taxon>Flavobacteriaceae</taxon>
        <taxon>Flagellimonas</taxon>
    </lineage>
</organism>
<protein>
    <submittedName>
        <fullName evidence="2">PD-(D/E)XK nuclease family protein</fullName>
    </submittedName>
</protein>
<dbReference type="AlphaFoldDB" id="A0AAU7MZD2"/>
<feature type="domain" description="PD-(D/E)XK endonuclease-like" evidence="1">
    <location>
        <begin position="646"/>
        <end position="872"/>
    </location>
</feature>
<dbReference type="InterPro" id="IPR038726">
    <property type="entry name" value="PDDEXK_AddAB-type"/>
</dbReference>
<sequence>MQQTFLEYVLDDLANKQLDITQCTFVLPSKRSGTFLKKYISERLVKNIFSPEILSIQEFIGNLTDIKQASNIDLLLALYEVYKASQKENPDDFASFMNWGQTLLQDFNEIDGYLIPAKDILNYLSAIKEINHWSTSKDKSELVENYLQLWKNLESIYERFYASLIAQKRAYQGLIQREAVKVLQQESPKGSESNPIIFVGFNALNNAESNIIQHYLETGNSHIYWDIDSYFLNDPIHDAGLFIRNYQFNWPYYKHGHKITPQNNFLSKKNIVITGVPKNISQTKYVGQLLGELDTNSEIDIKKTALVLADETLLNPILHAVPENIPEVNITMGMPMNKTVLYSFFISYLELQLNASENGWFYKRVLEFISNPYALTLSTEDQGNFAQKMSKDIKEHNLIYLNKAALTKYPKAQPLLSIIFPDTALSPMEWIQNSLTLIERLKTIYQKEKNALELEYLYRFYALFNQLGQYLDKVDFMGELKSIKNLFKQLANMESLDFIGQPLTGFQIMGMLESRNLDFKTVIITSVNEGILPSGKSNNSFIPFDVKRDYGLPTYKEKDAIYVYHFYRLIQRAKNIYITYNTEPDVLEGGEKSRLITQLLTDERLKANVKHSIATPKITIEAKQPIQIQKDKKLMEDLKVFAQKGFSPTSLTNYIKNPIDFYTRNILKINDLDEVEENIAANTFGTIIHDSLEQLYLPLVGETLTEEHIKSLKKEVPQVVQHHFNKNLSGVDVSKGRFLLVYNVILKYLYNFFDNEMHQLKRHHIKILALEERYEALINVPELDFPIKLKGTLDRVDEFNGTIRIIDYKTGKVESKNVKISDWEDLITDYDKSKAFQLLCYAYLYAKKHGKTDVEAGIISFKKLSQGLLPFSEDKDTRIHSDTLAQFETYLFRLIGEICDATNPLTEKID</sequence>
<reference evidence="2" key="1">
    <citation type="submission" date="2024-05" db="EMBL/GenBank/DDBJ databases">
        <title>Draft Genome Sequences of Flagellimonas sp. MMG031 and Marinobacter sp. MMG032 Isolated from the dinoflagellate Symbiodinium pilosum.</title>
        <authorList>
            <person name="Shikuma N.J."/>
            <person name="Farrell M.V."/>
        </authorList>
    </citation>
    <scope>NUCLEOTIDE SEQUENCE</scope>
    <source>
        <strain evidence="2">MMG031</strain>
    </source>
</reference>
<accession>A0AAU7MZD2</accession>
<dbReference type="InterPro" id="IPR027417">
    <property type="entry name" value="P-loop_NTPase"/>
</dbReference>
<dbReference type="InterPro" id="IPR011604">
    <property type="entry name" value="PDDEXK-like_dom_sf"/>
</dbReference>
<name>A0AAU7MZD2_9FLAO</name>
<evidence type="ECO:0000259" key="1">
    <source>
        <dbReference type="Pfam" id="PF12705"/>
    </source>
</evidence>
<dbReference type="SUPFAM" id="SSF52980">
    <property type="entry name" value="Restriction endonuclease-like"/>
    <property type="match status" value="1"/>
</dbReference>
<dbReference type="Pfam" id="PF12705">
    <property type="entry name" value="PDDEXK_1"/>
    <property type="match status" value="1"/>
</dbReference>